<keyword evidence="1" id="KW-0472">Membrane</keyword>
<keyword evidence="1" id="KW-0812">Transmembrane</keyword>
<evidence type="ECO:0000313" key="2">
    <source>
        <dbReference type="EnsemblMetazoa" id="GPPI020808-PA"/>
    </source>
</evidence>
<keyword evidence="3" id="KW-1185">Reference proteome</keyword>
<dbReference type="VEuPathDB" id="VectorBase:GPPI020808"/>
<reference evidence="2" key="2">
    <citation type="submission" date="2020-05" db="UniProtKB">
        <authorList>
            <consortium name="EnsemblMetazoa"/>
        </authorList>
    </citation>
    <scope>IDENTIFICATION</scope>
    <source>
        <strain evidence="2">IAEA</strain>
    </source>
</reference>
<accession>A0A1B0B6Y1</accession>
<keyword evidence="1" id="KW-1133">Transmembrane helix</keyword>
<evidence type="ECO:0000256" key="1">
    <source>
        <dbReference type="SAM" id="Phobius"/>
    </source>
</evidence>
<feature type="transmembrane region" description="Helical" evidence="1">
    <location>
        <begin position="152"/>
        <end position="174"/>
    </location>
</feature>
<sequence>MEMIKPTTELTTTATKLGVIILFDANILNWLCWVEAFTSTTPPSNVVVVNDDDDNNEQAETLHEQCNKIQLFFGTSCILFRLLFVNCCTLFRGIFNYMHTHIPIYIYACIYILAYISIHHSNYAINHHTVNNVAWYSENLMTMTRVLETVSINAYCCCHILLMCWCIITVQQFLNAAL</sequence>
<dbReference type="EMBL" id="JXJN01009278">
    <property type="status" value="NOT_ANNOTATED_CDS"/>
    <property type="molecule type" value="Genomic_DNA"/>
</dbReference>
<protein>
    <submittedName>
        <fullName evidence="2">Uncharacterized protein</fullName>
    </submittedName>
</protein>
<feature type="transmembrane region" description="Helical" evidence="1">
    <location>
        <begin position="71"/>
        <end position="95"/>
    </location>
</feature>
<dbReference type="Proteomes" id="UP000092460">
    <property type="component" value="Unassembled WGS sequence"/>
</dbReference>
<proteinExistence type="predicted"/>
<dbReference type="AlphaFoldDB" id="A0A1B0B6Y1"/>
<name>A0A1B0B6Y1_9MUSC</name>
<feature type="transmembrane region" description="Helical" evidence="1">
    <location>
        <begin position="101"/>
        <end position="118"/>
    </location>
</feature>
<evidence type="ECO:0000313" key="3">
    <source>
        <dbReference type="Proteomes" id="UP000092460"/>
    </source>
</evidence>
<reference evidence="3" key="1">
    <citation type="submission" date="2015-01" db="EMBL/GenBank/DDBJ databases">
        <authorList>
            <person name="Aksoy S."/>
            <person name="Warren W."/>
            <person name="Wilson R.K."/>
        </authorList>
    </citation>
    <scope>NUCLEOTIDE SEQUENCE [LARGE SCALE GENOMIC DNA]</scope>
    <source>
        <strain evidence="3">IAEA</strain>
    </source>
</reference>
<organism evidence="2 3">
    <name type="scientific">Glossina palpalis gambiensis</name>
    <dbReference type="NCBI Taxonomy" id="67801"/>
    <lineage>
        <taxon>Eukaryota</taxon>
        <taxon>Metazoa</taxon>
        <taxon>Ecdysozoa</taxon>
        <taxon>Arthropoda</taxon>
        <taxon>Hexapoda</taxon>
        <taxon>Insecta</taxon>
        <taxon>Pterygota</taxon>
        <taxon>Neoptera</taxon>
        <taxon>Endopterygota</taxon>
        <taxon>Diptera</taxon>
        <taxon>Brachycera</taxon>
        <taxon>Muscomorpha</taxon>
        <taxon>Hippoboscoidea</taxon>
        <taxon>Glossinidae</taxon>
        <taxon>Glossina</taxon>
    </lineage>
</organism>
<dbReference type="EnsemblMetazoa" id="GPPI020808-RA">
    <property type="protein sequence ID" value="GPPI020808-PA"/>
    <property type="gene ID" value="GPPI020808"/>
</dbReference>